<dbReference type="Pfam" id="PF25263">
    <property type="entry name" value="DUF7863"/>
    <property type="match status" value="1"/>
</dbReference>
<gene>
    <name evidence="4" type="primary">pglZ</name>
    <name evidence="4" type="ORF">BacF7301_12660</name>
</gene>
<reference evidence="4 5" key="1">
    <citation type="submission" date="2020-03" db="EMBL/GenBank/DDBJ databases">
        <title>Genomic analysis of Bacteroides faecium CBA7301.</title>
        <authorList>
            <person name="Kim J."/>
            <person name="Roh S.W."/>
        </authorList>
    </citation>
    <scope>NUCLEOTIDE SEQUENCE [LARGE SCALE GENOMIC DNA]</scope>
    <source>
        <strain evidence="4 5">CBA7301</strain>
    </source>
</reference>
<dbReference type="RefSeq" id="WP_167963306.1">
    <property type="nucleotide sequence ID" value="NZ_CP050831.1"/>
</dbReference>
<dbReference type="Proteomes" id="UP000501780">
    <property type="component" value="Chromosome"/>
</dbReference>
<evidence type="ECO:0000259" key="2">
    <source>
        <dbReference type="Pfam" id="PF25263"/>
    </source>
</evidence>
<sequence>MDINYVQQKIDKYLSSDKNLPIIVDVPNSHTLIHLMDHYEVGNNKFIHVGNPLYCKNDSLPQIEKIQNEVISSNDVLFLEGLSPFLLLQGEVVVKNILRSMLEVQCGNKLIIFTSGCAKYLEKFDKRLFDSGRIYQISGDVEPLPKLIFIAKNLPKPVIYLDGINALYKMGRILEGGATEICLMTNKSKNDYPNSVFEIHEYSSDYQVLVSAEPDLSTIDKKIGSEENWKELRLTIERNGSWIKFVENEFGGLHNLALAMEGFKGFSPFKRWAYFLALRIHGAKSNDYLSSVVLKAKTFDDFVNTVFCHILSYKPEDANFIALYKERRNLLTQMLEYTNELTNFCKKIYVKGSVALHYLTDLTIQEKERTIELICTYADVLSFDKLLPILERTYNDLWLYLQPYEFENELLTRYFKLYRYSKLSNCILPELRVIVNQQAVERDYNIWLKPRSIYVDELPKDSTKETLFFVDALGVEFLAYIQNKCYNMGLTFQADVARCDLPSITSVNKLFINEFKEAGCCVRCIRYLDDLKHDGQNRYNYEQTRLPIHLVKELDIINEVISQIKAMDADEVAYMISDHGASRLAVINESETKWEVSEKGKHSGRCCPVSDISEKPEFATEENSFWCLANYDRFKGGRKALVEVHGGATLEEVAVPLIRINKSKATIKCEIMNDKPIPVSFKTNAQMKLYIGVDSDKISISVNGYSYEVIKTSTPYLYEVVMPDIKKSGKYKFTVYLSGGIIAKELTFEIKKEGSSERKFF</sequence>
<keyword evidence="5" id="KW-1185">Reference proteome</keyword>
<feature type="domain" description="DUF7864" evidence="3">
    <location>
        <begin position="7"/>
        <end position="169"/>
    </location>
</feature>
<accession>A0A6H0KPI8</accession>
<dbReference type="InterPro" id="IPR057184">
    <property type="entry name" value="DUF7862"/>
</dbReference>
<name>A0A6H0KPI8_9BACE</name>
<evidence type="ECO:0000259" key="1">
    <source>
        <dbReference type="Pfam" id="PF25262"/>
    </source>
</evidence>
<organism evidence="4 5">
    <name type="scientific">Bacteroides faecium</name>
    <dbReference type="NCBI Taxonomy" id="2715212"/>
    <lineage>
        <taxon>Bacteria</taxon>
        <taxon>Pseudomonadati</taxon>
        <taxon>Bacteroidota</taxon>
        <taxon>Bacteroidia</taxon>
        <taxon>Bacteroidales</taxon>
        <taxon>Bacteroidaceae</taxon>
        <taxon>Bacteroides</taxon>
    </lineage>
</organism>
<dbReference type="KEGG" id="bfc:BacF7301_12660"/>
<proteinExistence type="predicted"/>
<dbReference type="InterPro" id="IPR057185">
    <property type="entry name" value="DUF7863"/>
</dbReference>
<protein>
    <submittedName>
        <fullName evidence="4">BREX-4 system phosphatase PglZ</fullName>
    </submittedName>
</protein>
<dbReference type="AlphaFoldDB" id="A0A6H0KPI8"/>
<dbReference type="Pfam" id="PF25264">
    <property type="entry name" value="DUF7864"/>
    <property type="match status" value="1"/>
</dbReference>
<evidence type="ECO:0000313" key="5">
    <source>
        <dbReference type="Proteomes" id="UP000501780"/>
    </source>
</evidence>
<dbReference type="Pfam" id="PF25262">
    <property type="entry name" value="DUF7862"/>
    <property type="match status" value="1"/>
</dbReference>
<dbReference type="EMBL" id="CP050831">
    <property type="protein sequence ID" value="QIU94941.1"/>
    <property type="molecule type" value="Genomic_DNA"/>
</dbReference>
<evidence type="ECO:0000313" key="4">
    <source>
        <dbReference type="EMBL" id="QIU94941.1"/>
    </source>
</evidence>
<dbReference type="NCBIfam" id="NF033445">
    <property type="entry name" value="BREX_PglZ_4"/>
    <property type="match status" value="1"/>
</dbReference>
<evidence type="ECO:0000259" key="3">
    <source>
        <dbReference type="Pfam" id="PF25264"/>
    </source>
</evidence>
<feature type="domain" description="DUF7862" evidence="1">
    <location>
        <begin position="669"/>
        <end position="753"/>
    </location>
</feature>
<feature type="domain" description="DUF7863" evidence="2">
    <location>
        <begin position="212"/>
        <end position="377"/>
    </location>
</feature>
<dbReference type="InterPro" id="IPR057186">
    <property type="entry name" value="DUF7864"/>
</dbReference>